<comment type="caution">
    <text evidence="1">The sequence shown here is derived from an EMBL/GenBank/DDBJ whole genome shotgun (WGS) entry which is preliminary data.</text>
</comment>
<accession>A0A645CM56</accession>
<evidence type="ECO:0000313" key="1">
    <source>
        <dbReference type="EMBL" id="MPM77862.1"/>
    </source>
</evidence>
<protein>
    <submittedName>
        <fullName evidence="1">Uncharacterized protein</fullName>
    </submittedName>
</protein>
<reference evidence="1" key="1">
    <citation type="submission" date="2019-08" db="EMBL/GenBank/DDBJ databases">
        <authorList>
            <person name="Kucharzyk K."/>
            <person name="Murdoch R.W."/>
            <person name="Higgins S."/>
            <person name="Loffler F."/>
        </authorList>
    </citation>
    <scope>NUCLEOTIDE SEQUENCE</scope>
</reference>
<dbReference type="AlphaFoldDB" id="A0A645CM56"/>
<sequence length="134" mass="15430">MRLVLLAVKRIKTWGKRQSLFPHHLREKYPYRSCHIHAQIGSNGLGLGLKGIINAYLQVGHDRLLVMFCVTMVMTHWDRVNGLPERNCAQLPGETAKELNIFKPCCIHVNLFNHANLNAKTKLFEHIHKVFPIN</sequence>
<name>A0A645CM56_9ZZZZ</name>
<dbReference type="EMBL" id="VSSQ01028235">
    <property type="protein sequence ID" value="MPM77862.1"/>
    <property type="molecule type" value="Genomic_DNA"/>
</dbReference>
<gene>
    <name evidence="1" type="ORF">SDC9_124870</name>
</gene>
<proteinExistence type="predicted"/>
<organism evidence="1">
    <name type="scientific">bioreactor metagenome</name>
    <dbReference type="NCBI Taxonomy" id="1076179"/>
    <lineage>
        <taxon>unclassified sequences</taxon>
        <taxon>metagenomes</taxon>
        <taxon>ecological metagenomes</taxon>
    </lineage>
</organism>